<dbReference type="Gene3D" id="3.40.50.300">
    <property type="entry name" value="P-loop containing nucleotide triphosphate hydrolases"/>
    <property type="match status" value="1"/>
</dbReference>
<dbReference type="CTD" id="20242045"/>
<dbReference type="OrthoDB" id="1926878at2759"/>
<evidence type="ECO:0000313" key="2">
    <source>
        <dbReference type="Proteomes" id="UP000030746"/>
    </source>
</evidence>
<dbReference type="GeneID" id="20242045"/>
<dbReference type="Proteomes" id="UP000030746">
    <property type="component" value="Unassembled WGS sequence"/>
</dbReference>
<name>V4AWP2_LOTGI</name>
<dbReference type="AlphaFoldDB" id="V4AWP2"/>
<proteinExistence type="predicted"/>
<reference evidence="1 2" key="1">
    <citation type="journal article" date="2013" name="Nature">
        <title>Insights into bilaterian evolution from three spiralian genomes.</title>
        <authorList>
            <person name="Simakov O."/>
            <person name="Marletaz F."/>
            <person name="Cho S.J."/>
            <person name="Edsinger-Gonzales E."/>
            <person name="Havlak P."/>
            <person name="Hellsten U."/>
            <person name="Kuo D.H."/>
            <person name="Larsson T."/>
            <person name="Lv J."/>
            <person name="Arendt D."/>
            <person name="Savage R."/>
            <person name="Osoegawa K."/>
            <person name="de Jong P."/>
            <person name="Grimwood J."/>
            <person name="Chapman J.A."/>
            <person name="Shapiro H."/>
            <person name="Aerts A."/>
            <person name="Otillar R.P."/>
            <person name="Terry A.Y."/>
            <person name="Boore J.L."/>
            <person name="Grigoriev I.V."/>
            <person name="Lindberg D.R."/>
            <person name="Seaver E.C."/>
            <person name="Weisblat D.A."/>
            <person name="Putnam N.H."/>
            <person name="Rokhsar D.S."/>
        </authorList>
    </citation>
    <scope>NUCLEOTIDE SEQUENCE [LARGE SCALE GENOMIC DNA]</scope>
</reference>
<gene>
    <name evidence="1" type="ORF">LOTGIDRAFT_172272</name>
</gene>
<dbReference type="HOGENOM" id="CLU_1808383_0_0_1"/>
<dbReference type="InterPro" id="IPR027417">
    <property type="entry name" value="P-loop_NTPase"/>
</dbReference>
<dbReference type="EMBL" id="KB200330">
    <property type="protein sequence ID" value="ESP01898.1"/>
    <property type="molecule type" value="Genomic_DNA"/>
</dbReference>
<organism evidence="1 2">
    <name type="scientific">Lottia gigantea</name>
    <name type="common">Giant owl limpet</name>
    <dbReference type="NCBI Taxonomy" id="225164"/>
    <lineage>
        <taxon>Eukaryota</taxon>
        <taxon>Metazoa</taxon>
        <taxon>Spiralia</taxon>
        <taxon>Lophotrochozoa</taxon>
        <taxon>Mollusca</taxon>
        <taxon>Gastropoda</taxon>
        <taxon>Patellogastropoda</taxon>
        <taxon>Lottioidea</taxon>
        <taxon>Lottiidae</taxon>
        <taxon>Lottia</taxon>
    </lineage>
</organism>
<sequence length="143" mass="16395">MAVNYVRVCYFHESYPCKICYLNCMMVKDSATVFKKLYQEITGKALTGKRDPTRSMEKCLTTSKSSMCVRLVVLVVIHGNDVTTKFLHFLDLVFGFFFVFVGAEDCIVFDSCTVPHHYTSVVRRREQLSANNLEKNTNQLCPL</sequence>
<keyword evidence="2" id="KW-1185">Reference proteome</keyword>
<protein>
    <submittedName>
        <fullName evidence="1">Uncharacterized protein</fullName>
    </submittedName>
</protein>
<dbReference type="KEGG" id="lgi:LOTGIDRAFT_172272"/>
<evidence type="ECO:0000313" key="1">
    <source>
        <dbReference type="EMBL" id="ESP01898.1"/>
    </source>
</evidence>
<accession>V4AWP2</accession>
<dbReference type="RefSeq" id="XP_009047388.1">
    <property type="nucleotide sequence ID" value="XM_009049140.1"/>
</dbReference>